<dbReference type="InterPro" id="IPR038731">
    <property type="entry name" value="RgtA/B/C-like"/>
</dbReference>
<keyword evidence="3" id="KW-0328">Glycosyltransferase</keyword>
<dbReference type="EMBL" id="CP036264">
    <property type="protein sequence ID" value="QEF99639.1"/>
    <property type="molecule type" value="Genomic_DNA"/>
</dbReference>
<evidence type="ECO:0000256" key="7">
    <source>
        <dbReference type="ARBA" id="ARBA00023136"/>
    </source>
</evidence>
<keyword evidence="5 8" id="KW-0812">Transmembrane</keyword>
<evidence type="ECO:0000256" key="8">
    <source>
        <dbReference type="SAM" id="Phobius"/>
    </source>
</evidence>
<accession>A0A5B9MGL3</accession>
<dbReference type="PANTHER" id="PTHR33908:SF11">
    <property type="entry name" value="MEMBRANE PROTEIN"/>
    <property type="match status" value="1"/>
</dbReference>
<evidence type="ECO:0000256" key="6">
    <source>
        <dbReference type="ARBA" id="ARBA00022989"/>
    </source>
</evidence>
<comment type="subcellular location">
    <subcellularLocation>
        <location evidence="1">Cell membrane</location>
        <topology evidence="1">Multi-pass membrane protein</topology>
    </subcellularLocation>
</comment>
<dbReference type="GO" id="GO:0016763">
    <property type="term" value="F:pentosyltransferase activity"/>
    <property type="evidence" value="ECO:0007669"/>
    <property type="project" value="TreeGrafter"/>
</dbReference>
<evidence type="ECO:0000256" key="1">
    <source>
        <dbReference type="ARBA" id="ARBA00004651"/>
    </source>
</evidence>
<feature type="domain" description="Glycosyltransferase RgtA/B/C/D-like" evidence="9">
    <location>
        <begin position="78"/>
        <end position="239"/>
    </location>
</feature>
<reference evidence="10 11" key="1">
    <citation type="submission" date="2019-02" db="EMBL/GenBank/DDBJ databases">
        <title>Planctomycetal bacteria perform biofilm scaping via a novel small molecule.</title>
        <authorList>
            <person name="Jeske O."/>
            <person name="Boedeker C."/>
            <person name="Wiegand S."/>
            <person name="Breitling P."/>
            <person name="Kallscheuer N."/>
            <person name="Jogler M."/>
            <person name="Rohde M."/>
            <person name="Petersen J."/>
            <person name="Medema M.H."/>
            <person name="Surup F."/>
            <person name="Jogler C."/>
        </authorList>
    </citation>
    <scope>NUCLEOTIDE SEQUENCE [LARGE SCALE GENOMIC DNA]</scope>
    <source>
        <strain evidence="10 11">Mal15</strain>
    </source>
</reference>
<evidence type="ECO:0000256" key="5">
    <source>
        <dbReference type="ARBA" id="ARBA00022692"/>
    </source>
</evidence>
<dbReference type="Pfam" id="PF13231">
    <property type="entry name" value="PMT_2"/>
    <property type="match status" value="1"/>
</dbReference>
<dbReference type="Proteomes" id="UP000321353">
    <property type="component" value="Chromosome"/>
</dbReference>
<sequence length="484" mass="53165">MSFLFIPKHPRVAVFVVCMAINLVVQITVLVRNPEYMKDYAVAGAKDGKGYVRIGENLLLRGEYSRHTEPPYTPNMHRPPVFPVIAGSLNLVFGAFGIYLTQAIFHSLSCVLLFDIGSSCFTPRTGFLAALLFALNFIFVFANLRPLSEVTFTLLALGGVRYVLVSLDSSGDDRRLSASLLIAAILFALCILTRPAGLYLPLLCIAAVAVNGISRRKYFATAVQVTLFALVVYLPAYAWTWRNHRATGLAKLTSTDVGMPVYYLGAAAYQIHHGVDREEALQMIQNEFQIPSNHELHNHDFVGGNLSEKYFSVKQAVRPVLKKYPIATIQAGTTGILRAVGSHTAANSALALAMEWNPPGFGRLVKGDQQAFRDVFKNSLALVGIVVWQLMLSGMTLAFAALTALLMLRHPMRYRLSAWLVLLAAGHFLVMPALSAFVASSRAAVPLWPFALVLAADTMSRFVFDRRHHEDPDVLESPGTPNSV</sequence>
<feature type="transmembrane region" description="Helical" evidence="8">
    <location>
        <begin position="126"/>
        <end position="144"/>
    </location>
</feature>
<feature type="transmembrane region" description="Helical" evidence="8">
    <location>
        <begin position="221"/>
        <end position="239"/>
    </location>
</feature>
<feature type="transmembrane region" description="Helical" evidence="8">
    <location>
        <begin position="150"/>
        <end position="167"/>
    </location>
</feature>
<protein>
    <recommendedName>
        <fullName evidence="9">Glycosyltransferase RgtA/B/C/D-like domain-containing protein</fullName>
    </recommendedName>
</protein>
<dbReference type="KEGG" id="smam:Mal15_37050"/>
<feature type="transmembrane region" description="Helical" evidence="8">
    <location>
        <begin position="380"/>
        <end position="406"/>
    </location>
</feature>
<evidence type="ECO:0000256" key="2">
    <source>
        <dbReference type="ARBA" id="ARBA00022475"/>
    </source>
</evidence>
<gene>
    <name evidence="10" type="ORF">Mal15_37050</name>
</gene>
<dbReference type="InterPro" id="IPR050297">
    <property type="entry name" value="LipidA_mod_glycosyltrf_83"/>
</dbReference>
<keyword evidence="6 8" id="KW-1133">Transmembrane helix</keyword>
<evidence type="ECO:0000256" key="3">
    <source>
        <dbReference type="ARBA" id="ARBA00022676"/>
    </source>
</evidence>
<evidence type="ECO:0000256" key="4">
    <source>
        <dbReference type="ARBA" id="ARBA00022679"/>
    </source>
</evidence>
<name>A0A5B9MGL3_9BACT</name>
<dbReference type="GO" id="GO:0005886">
    <property type="term" value="C:plasma membrane"/>
    <property type="evidence" value="ECO:0007669"/>
    <property type="project" value="UniProtKB-SubCell"/>
</dbReference>
<dbReference type="AlphaFoldDB" id="A0A5B9MGL3"/>
<evidence type="ECO:0000259" key="9">
    <source>
        <dbReference type="Pfam" id="PF13231"/>
    </source>
</evidence>
<feature type="transmembrane region" description="Helical" evidence="8">
    <location>
        <begin position="81"/>
        <end position="114"/>
    </location>
</feature>
<evidence type="ECO:0000313" key="11">
    <source>
        <dbReference type="Proteomes" id="UP000321353"/>
    </source>
</evidence>
<keyword evidence="11" id="KW-1185">Reference proteome</keyword>
<dbReference type="PANTHER" id="PTHR33908">
    <property type="entry name" value="MANNOSYLTRANSFERASE YKCB-RELATED"/>
    <property type="match status" value="1"/>
</dbReference>
<dbReference type="GO" id="GO:0009103">
    <property type="term" value="P:lipopolysaccharide biosynthetic process"/>
    <property type="evidence" value="ECO:0007669"/>
    <property type="project" value="UniProtKB-ARBA"/>
</dbReference>
<keyword evidence="7 8" id="KW-0472">Membrane</keyword>
<feature type="transmembrane region" description="Helical" evidence="8">
    <location>
        <begin position="12"/>
        <end position="31"/>
    </location>
</feature>
<keyword evidence="4" id="KW-0808">Transferase</keyword>
<feature type="transmembrane region" description="Helical" evidence="8">
    <location>
        <begin position="418"/>
        <end position="439"/>
    </location>
</feature>
<proteinExistence type="predicted"/>
<organism evidence="10 11">
    <name type="scientific">Stieleria maiorica</name>
    <dbReference type="NCBI Taxonomy" id="2795974"/>
    <lineage>
        <taxon>Bacteria</taxon>
        <taxon>Pseudomonadati</taxon>
        <taxon>Planctomycetota</taxon>
        <taxon>Planctomycetia</taxon>
        <taxon>Pirellulales</taxon>
        <taxon>Pirellulaceae</taxon>
        <taxon>Stieleria</taxon>
    </lineage>
</organism>
<feature type="transmembrane region" description="Helical" evidence="8">
    <location>
        <begin position="176"/>
        <end position="192"/>
    </location>
</feature>
<evidence type="ECO:0000313" key="10">
    <source>
        <dbReference type="EMBL" id="QEF99639.1"/>
    </source>
</evidence>
<keyword evidence="2" id="KW-1003">Cell membrane</keyword>